<accession>A0A8S1HJ42</accession>
<evidence type="ECO:0000313" key="2">
    <source>
        <dbReference type="EMBL" id="CAD6193230.1"/>
    </source>
</evidence>
<dbReference type="Proteomes" id="UP000835052">
    <property type="component" value="Unassembled WGS sequence"/>
</dbReference>
<sequence length="626" mass="72490">MRGRKTRWIWFHCSGERIVEMPEEGVLNQNGDLFHHAAPLKLLPEHVERLHEYGIRHLPYKNFTPEEDQIIAENWSRFATEHKLPKADARFYAGLVPHRLSIREVKKKKAQDSQMMALGMWPQLCKNLEHRSASQVQRRAVLTLDPNYCAKRGRIPEEVLTKALELHEDRLGYFEIAEELRVPYIHFVSAFRRKLSEVATSQKEPSTSNPVEVDIVRRKSWRSFFEDTMNRATPSEAAISRLLARGETEEAFNKISRIDWSYLIQKYKRTEEQLKKQMRTILEKLAQEYADIDEEEEIEKNSAIMWTKICDAVMPNSLKENSKIMRRVLKCLSDAADENATLLAVKYIDVDVLCQKLRDAFLDDIAEKVESQSFASSDIYEDIRNSYSRRDIVFFAKLQLQLTLREKLQIISKSIKSMQRISSVKTRVSTNVFLEVLIGFCQKIDAEWKPPLFFLRWMRNSNDLSRFERDSINEEVYSQQWDMRTVRLMLFEAEAERPNSKVTGANEPRTTALQAKSNCFEDRPTKMKKRERGVSELADSGEKMQADETVLAGGGGNCIPKKRRTITFADQRNIEDCFEENVTMEDTTYSSLLLSIPTPRSAITQPAIVKPTIPADSTDWLSLLGS</sequence>
<dbReference type="OrthoDB" id="5838695at2759"/>
<comment type="caution">
    <text evidence="2">The sequence shown here is derived from an EMBL/GenBank/DDBJ whole genome shotgun (WGS) entry which is preliminary data.</text>
</comment>
<name>A0A8S1HJ42_9PELO</name>
<reference evidence="2" key="1">
    <citation type="submission" date="2020-10" db="EMBL/GenBank/DDBJ databases">
        <authorList>
            <person name="Kikuchi T."/>
        </authorList>
    </citation>
    <scope>NUCLEOTIDE SEQUENCE</scope>
    <source>
        <strain evidence="2">NKZ352</strain>
    </source>
</reference>
<gene>
    <name evidence="2" type="ORF">CAUJ_LOCUS9149</name>
</gene>
<feature type="coiled-coil region" evidence="1">
    <location>
        <begin position="264"/>
        <end position="302"/>
    </location>
</feature>
<organism evidence="2 3">
    <name type="scientific">Caenorhabditis auriculariae</name>
    <dbReference type="NCBI Taxonomy" id="2777116"/>
    <lineage>
        <taxon>Eukaryota</taxon>
        <taxon>Metazoa</taxon>
        <taxon>Ecdysozoa</taxon>
        <taxon>Nematoda</taxon>
        <taxon>Chromadorea</taxon>
        <taxon>Rhabditida</taxon>
        <taxon>Rhabditina</taxon>
        <taxon>Rhabditomorpha</taxon>
        <taxon>Rhabditoidea</taxon>
        <taxon>Rhabditidae</taxon>
        <taxon>Peloderinae</taxon>
        <taxon>Caenorhabditis</taxon>
    </lineage>
</organism>
<evidence type="ECO:0000313" key="3">
    <source>
        <dbReference type="Proteomes" id="UP000835052"/>
    </source>
</evidence>
<dbReference type="AlphaFoldDB" id="A0A8S1HJ42"/>
<dbReference type="EMBL" id="CAJGYM010000033">
    <property type="protein sequence ID" value="CAD6193230.1"/>
    <property type="molecule type" value="Genomic_DNA"/>
</dbReference>
<keyword evidence="3" id="KW-1185">Reference proteome</keyword>
<proteinExistence type="predicted"/>
<evidence type="ECO:0000256" key="1">
    <source>
        <dbReference type="SAM" id="Coils"/>
    </source>
</evidence>
<keyword evidence="1" id="KW-0175">Coiled coil</keyword>
<protein>
    <submittedName>
        <fullName evidence="2">Uncharacterized protein</fullName>
    </submittedName>
</protein>